<comment type="caution">
    <text evidence="1">The sequence shown here is derived from an EMBL/GenBank/DDBJ whole genome shotgun (WGS) entry which is preliminary data.</text>
</comment>
<evidence type="ECO:0000313" key="2">
    <source>
        <dbReference type="Proteomes" id="UP000294749"/>
    </source>
</evidence>
<gene>
    <name evidence="1" type="ORF">CLV90_2771</name>
</gene>
<dbReference type="OrthoDB" id="1446236at2"/>
<reference evidence="1 2" key="1">
    <citation type="submission" date="2019-03" db="EMBL/GenBank/DDBJ databases">
        <title>Genomic Encyclopedia of Archaeal and Bacterial Type Strains, Phase II (KMG-II): from individual species to whole genera.</title>
        <authorList>
            <person name="Goeker M."/>
        </authorList>
    </citation>
    <scope>NUCLEOTIDE SEQUENCE [LARGE SCALE GENOMIC DNA]</scope>
    <source>
        <strain evidence="1 2">DSM 25233</strain>
    </source>
</reference>
<dbReference type="Proteomes" id="UP000294749">
    <property type="component" value="Unassembled WGS sequence"/>
</dbReference>
<proteinExistence type="predicted"/>
<evidence type="ECO:0000313" key="1">
    <source>
        <dbReference type="EMBL" id="TDT43649.1"/>
    </source>
</evidence>
<name>A0A4R7K2A3_9FLAO</name>
<dbReference type="RefSeq" id="WP_133688044.1">
    <property type="nucleotide sequence ID" value="NZ_SOAY01000012.1"/>
</dbReference>
<dbReference type="AlphaFoldDB" id="A0A4R7K2A3"/>
<keyword evidence="2" id="KW-1185">Reference proteome</keyword>
<organism evidence="1 2">
    <name type="scientific">Maribacter spongiicola</name>
    <dbReference type="NCBI Taxonomy" id="1206753"/>
    <lineage>
        <taxon>Bacteria</taxon>
        <taxon>Pseudomonadati</taxon>
        <taxon>Bacteroidota</taxon>
        <taxon>Flavobacteriia</taxon>
        <taxon>Flavobacteriales</taxon>
        <taxon>Flavobacteriaceae</taxon>
        <taxon>Maribacter</taxon>
    </lineage>
</organism>
<dbReference type="EMBL" id="SOAY01000012">
    <property type="protein sequence ID" value="TDT43649.1"/>
    <property type="molecule type" value="Genomic_DNA"/>
</dbReference>
<protein>
    <submittedName>
        <fullName evidence="1">Uncharacterized protein</fullName>
    </submittedName>
</protein>
<accession>A0A4R7K2A3</accession>
<sequence length="156" mass="18840">MGYLYYIQGVHSVRVELDGQGKWDEVERYDLSKQDFVSDWRMAKLIEKEHFKKVNAINFWEHIAINSYENVKLNIDPSLNRRDFQYFITQGFAVRLRHDYRNKRVTCERYDPYAHGFVKRWVLIAEIFNPEFSTEVTCKSFWEFIAKSKYNVFSAN</sequence>